<proteinExistence type="predicted"/>
<evidence type="ECO:0000256" key="1">
    <source>
        <dbReference type="SAM" id="MobiDB-lite"/>
    </source>
</evidence>
<dbReference type="Proteomes" id="UP000002931">
    <property type="component" value="Unassembled WGS sequence"/>
</dbReference>
<dbReference type="GO" id="GO:0004478">
    <property type="term" value="F:methionine adenosyltransferase activity"/>
    <property type="evidence" value="ECO:0007669"/>
    <property type="project" value="UniProtKB-EC"/>
</dbReference>
<name>A3VMM2_9RHOB</name>
<accession>A3VMM2</accession>
<dbReference type="STRING" id="314271.RB2654_18188"/>
<reference evidence="2 3" key="1">
    <citation type="journal article" date="2010" name="J. Bacteriol.">
        <title>Genome sequences of Pelagibaca bermudensis HTCC2601T and Maritimibacter alkaliphilus HTCC2654T, the type strains of two marine Roseobacter genera.</title>
        <authorList>
            <person name="Thrash J.C."/>
            <person name="Cho J.C."/>
            <person name="Ferriera S."/>
            <person name="Johnson J."/>
            <person name="Vergin K.L."/>
            <person name="Giovannoni S.J."/>
        </authorList>
    </citation>
    <scope>NUCLEOTIDE SEQUENCE [LARGE SCALE GENOMIC DNA]</scope>
    <source>
        <strain evidence="2 3">HTCC2654</strain>
    </source>
</reference>
<dbReference type="AlphaFoldDB" id="A3VMM2"/>
<protein>
    <submittedName>
        <fullName evidence="2">S-adenosylmethionine synthetase</fullName>
        <ecNumber evidence="2">2.5.1.6</ecNumber>
    </submittedName>
</protein>
<keyword evidence="3" id="KW-1185">Reference proteome</keyword>
<organism evidence="2 3">
    <name type="scientific">Maritimibacter alkaliphilus HTCC2654</name>
    <dbReference type="NCBI Taxonomy" id="314271"/>
    <lineage>
        <taxon>Bacteria</taxon>
        <taxon>Pseudomonadati</taxon>
        <taxon>Pseudomonadota</taxon>
        <taxon>Alphaproteobacteria</taxon>
        <taxon>Rhodobacterales</taxon>
        <taxon>Roseobacteraceae</taxon>
        <taxon>Maritimibacter</taxon>
    </lineage>
</organism>
<evidence type="ECO:0000313" key="3">
    <source>
        <dbReference type="Proteomes" id="UP000002931"/>
    </source>
</evidence>
<dbReference type="EMBL" id="AAMT01000035">
    <property type="protein sequence ID" value="EAQ10475.1"/>
    <property type="molecule type" value="Genomic_DNA"/>
</dbReference>
<keyword evidence="2" id="KW-0808">Transferase</keyword>
<dbReference type="HOGENOM" id="CLU_2781914_0_0_5"/>
<comment type="caution">
    <text evidence="2">The sequence shown here is derived from an EMBL/GenBank/DDBJ whole genome shotgun (WGS) entry which is preliminary data.</text>
</comment>
<feature type="non-terminal residue" evidence="2">
    <location>
        <position position="1"/>
    </location>
</feature>
<feature type="region of interest" description="Disordered" evidence="1">
    <location>
        <begin position="36"/>
        <end position="58"/>
    </location>
</feature>
<sequence length="68" mass="7088">VEGFEPGMRVLVGGGSGGLAELGTFPATKAIRIPPPHPLRGIFRPKKRTGSAKMKGPGIVPGPFVIHF</sequence>
<evidence type="ECO:0000313" key="2">
    <source>
        <dbReference type="EMBL" id="EAQ10475.1"/>
    </source>
</evidence>
<gene>
    <name evidence="2" type="ORF">RB2654_18188</name>
</gene>
<dbReference type="EC" id="2.5.1.6" evidence="2"/>